<name>A0AAN7UDR4_9PEZI</name>
<accession>A0AAN7UDR4</accession>
<evidence type="ECO:0000313" key="1">
    <source>
        <dbReference type="EMBL" id="KAK5627144.1"/>
    </source>
</evidence>
<sequence length="61" mass="6622">MYFTTLLQIPVQAGNADGVAGRKDRGTCSIPLWVSSPESIQIFGIDGRWLMGFGMRACVCV</sequence>
<protein>
    <submittedName>
        <fullName evidence="1">Uncharacterized protein</fullName>
    </submittedName>
</protein>
<keyword evidence="2" id="KW-1185">Reference proteome</keyword>
<organism evidence="1 2">
    <name type="scientific">Xylaria bambusicola</name>
    <dbReference type="NCBI Taxonomy" id="326684"/>
    <lineage>
        <taxon>Eukaryota</taxon>
        <taxon>Fungi</taxon>
        <taxon>Dikarya</taxon>
        <taxon>Ascomycota</taxon>
        <taxon>Pezizomycotina</taxon>
        <taxon>Sordariomycetes</taxon>
        <taxon>Xylariomycetidae</taxon>
        <taxon>Xylariales</taxon>
        <taxon>Xylariaceae</taxon>
        <taxon>Xylaria</taxon>
    </lineage>
</organism>
<dbReference type="EMBL" id="JAWHQM010000005">
    <property type="protein sequence ID" value="KAK5627144.1"/>
    <property type="molecule type" value="Genomic_DNA"/>
</dbReference>
<evidence type="ECO:0000313" key="2">
    <source>
        <dbReference type="Proteomes" id="UP001305414"/>
    </source>
</evidence>
<comment type="caution">
    <text evidence="1">The sequence shown here is derived from an EMBL/GenBank/DDBJ whole genome shotgun (WGS) entry which is preliminary data.</text>
</comment>
<dbReference type="Proteomes" id="UP001305414">
    <property type="component" value="Unassembled WGS sequence"/>
</dbReference>
<reference evidence="1 2" key="1">
    <citation type="submission" date="2023-10" db="EMBL/GenBank/DDBJ databases">
        <title>Draft genome sequence of Xylaria bambusicola isolate GMP-LS, the root and basal stem rot pathogen of sugarcane in Indonesia.</title>
        <authorList>
            <person name="Selvaraj P."/>
            <person name="Muralishankar V."/>
            <person name="Muruganantham S."/>
            <person name="Sp S."/>
            <person name="Haryani S."/>
            <person name="Lau K.J.X."/>
            <person name="Naqvi N.I."/>
        </authorList>
    </citation>
    <scope>NUCLEOTIDE SEQUENCE [LARGE SCALE GENOMIC DNA]</scope>
    <source>
        <strain evidence="1">GMP-LS</strain>
    </source>
</reference>
<proteinExistence type="predicted"/>
<dbReference type="AlphaFoldDB" id="A0AAN7UDR4"/>
<gene>
    <name evidence="1" type="ORF">RRF57_002859</name>
</gene>